<name>A0A0A9C4M6_ARUDO</name>
<reference evidence="1" key="1">
    <citation type="submission" date="2014-09" db="EMBL/GenBank/DDBJ databases">
        <authorList>
            <person name="Magalhaes I.L.F."/>
            <person name="Oliveira U."/>
            <person name="Santos F.R."/>
            <person name="Vidigal T.H.D.A."/>
            <person name="Brescovit A.D."/>
            <person name="Santos A.J."/>
        </authorList>
    </citation>
    <scope>NUCLEOTIDE SEQUENCE</scope>
    <source>
        <tissue evidence="1">Shoot tissue taken approximately 20 cm above the soil surface</tissue>
    </source>
</reference>
<proteinExistence type="predicted"/>
<accession>A0A0A9C4M6</accession>
<dbReference type="AlphaFoldDB" id="A0A0A9C4M6"/>
<protein>
    <submittedName>
        <fullName evidence="1">Uncharacterized protein</fullName>
    </submittedName>
</protein>
<evidence type="ECO:0000313" key="1">
    <source>
        <dbReference type="EMBL" id="JAD66477.1"/>
    </source>
</evidence>
<organism evidence="1">
    <name type="scientific">Arundo donax</name>
    <name type="common">Giant reed</name>
    <name type="synonym">Donax arundinaceus</name>
    <dbReference type="NCBI Taxonomy" id="35708"/>
    <lineage>
        <taxon>Eukaryota</taxon>
        <taxon>Viridiplantae</taxon>
        <taxon>Streptophyta</taxon>
        <taxon>Embryophyta</taxon>
        <taxon>Tracheophyta</taxon>
        <taxon>Spermatophyta</taxon>
        <taxon>Magnoliopsida</taxon>
        <taxon>Liliopsida</taxon>
        <taxon>Poales</taxon>
        <taxon>Poaceae</taxon>
        <taxon>PACMAD clade</taxon>
        <taxon>Arundinoideae</taxon>
        <taxon>Arundineae</taxon>
        <taxon>Arundo</taxon>
    </lineage>
</organism>
<reference evidence="1" key="2">
    <citation type="journal article" date="2015" name="Data Brief">
        <title>Shoot transcriptome of the giant reed, Arundo donax.</title>
        <authorList>
            <person name="Barrero R.A."/>
            <person name="Guerrero F.D."/>
            <person name="Moolhuijzen P."/>
            <person name="Goolsby J.A."/>
            <person name="Tidwell J."/>
            <person name="Bellgard S.E."/>
            <person name="Bellgard M.I."/>
        </authorList>
    </citation>
    <scope>NUCLEOTIDE SEQUENCE</scope>
    <source>
        <tissue evidence="1">Shoot tissue taken approximately 20 cm above the soil surface</tissue>
    </source>
</reference>
<sequence>MNIRDHVILNDQNQTRGSCVNLLFLKLFF</sequence>
<dbReference type="EMBL" id="GBRH01231418">
    <property type="protein sequence ID" value="JAD66477.1"/>
    <property type="molecule type" value="Transcribed_RNA"/>
</dbReference>